<dbReference type="EMBL" id="JAAMOX010000001">
    <property type="protein sequence ID" value="NIH52297.1"/>
    <property type="molecule type" value="Genomic_DNA"/>
</dbReference>
<protein>
    <recommendedName>
        <fullName evidence="3">DNA lyase</fullName>
    </recommendedName>
</protein>
<gene>
    <name evidence="1" type="ORF">FHX76_000165</name>
</gene>
<sequence length="165" mass="18540">MRIWSLDPSYLDSKGLVACWRETLLAQKALAGLTKGYTAHPQLIRFRAASHPESAIATYLHLLADEADARGYNFDRSLVRVPADASIALPVTEGQLRYEFGWLLSKLDSRDPERAARLRDVHGEHTLPMEAAIFHVIPGDIEPWEVVPWEVVPWEVLPNGSDQTD</sequence>
<organism evidence="1 2">
    <name type="scientific">Lysinibacter cavernae</name>
    <dbReference type="NCBI Taxonomy" id="1640652"/>
    <lineage>
        <taxon>Bacteria</taxon>
        <taxon>Bacillati</taxon>
        <taxon>Actinomycetota</taxon>
        <taxon>Actinomycetes</taxon>
        <taxon>Micrococcales</taxon>
        <taxon>Microbacteriaceae</taxon>
        <taxon>Lysinibacter</taxon>
    </lineage>
</organism>
<evidence type="ECO:0000313" key="2">
    <source>
        <dbReference type="Proteomes" id="UP000541033"/>
    </source>
</evidence>
<dbReference type="AlphaFoldDB" id="A0A7X5TT36"/>
<evidence type="ECO:0000313" key="1">
    <source>
        <dbReference type="EMBL" id="NIH52297.1"/>
    </source>
</evidence>
<dbReference type="Pfam" id="PF03013">
    <property type="entry name" value="Pyr_excise"/>
    <property type="match status" value="1"/>
</dbReference>
<keyword evidence="2" id="KW-1185">Reference proteome</keyword>
<name>A0A7X5TT36_9MICO</name>
<dbReference type="RefSeq" id="WP_167146647.1">
    <property type="nucleotide sequence ID" value="NZ_JAAMOX010000001.1"/>
</dbReference>
<dbReference type="Proteomes" id="UP000541033">
    <property type="component" value="Unassembled WGS sequence"/>
</dbReference>
<evidence type="ECO:0008006" key="3">
    <source>
        <dbReference type="Google" id="ProtNLM"/>
    </source>
</evidence>
<comment type="caution">
    <text evidence="1">The sequence shown here is derived from an EMBL/GenBank/DDBJ whole genome shotgun (WGS) entry which is preliminary data.</text>
</comment>
<dbReference type="InterPro" id="IPR004260">
    <property type="entry name" value="Pyr-dimer_DNA_glycosylase"/>
</dbReference>
<proteinExistence type="predicted"/>
<reference evidence="1 2" key="1">
    <citation type="submission" date="2020-02" db="EMBL/GenBank/DDBJ databases">
        <title>Sequencing the genomes of 1000 actinobacteria strains.</title>
        <authorList>
            <person name="Klenk H.-P."/>
        </authorList>
    </citation>
    <scope>NUCLEOTIDE SEQUENCE [LARGE SCALE GENOMIC DNA]</scope>
    <source>
        <strain evidence="1 2">DSM 27960</strain>
    </source>
</reference>
<accession>A0A7X5TT36</accession>